<dbReference type="Pfam" id="PF00743">
    <property type="entry name" value="FMO-like"/>
    <property type="match status" value="2"/>
</dbReference>
<sequence>MTPSVAIIGAGLGGLASAREILQRIPHAVITIFEVRRSVGGVWNYQENPLSHQVKFDTHGNPHAAINFDNIDSRNNSLATIEEVPPSPVYPTLRTNLPTELMSFRNEPYTGISDKAFPTHAEVLKYIHAYTHKYNLEKLVKYGCRVLRVRHAENNDQDNINKSNRNSNSKKKWLVTAQNLDDNTTTTQAYDHVVNAAGHYVSPYIPTIDNLWAYDGEIVHSRWWRGPLPYRGKKVIVVGSRSSGYDVTRELAWLNVAPTNVTSPYASRDNDSTLPHTTVIQASRTPPPEWIDAPAWYTSIQQRAPIVSTDGTSVTYDDGSVEHDVDAIIFATGYNYMFPFMHSGDEPWKSHPVTDDPVNERSGSDVHAQIPEHRRLNKPLPECAIGHAGLRRNISIHHLLYLPDPSFAFVGLQKNIRPFSLFEAQAHVIAYCFSLSSRDQIPSTLLQPVSISNPDTRKGQVWRFPLEFEMTDEMMAAIGEVDESAYSAQQPVWKWAKNPQWAYERTYNLIQEKRAGLGESSLEKLTTKEEQNAPRMITTLASINRDKKSEAFNRNHLPLNTKSAFSDRKARDDKLKEMKAREKELKQDVAGARKEHAAKIIERRKIKEEKERLQMVKSKADERKRKKQKKREGRSGKINQ</sequence>
<keyword evidence="7" id="KW-0285">Flavoprotein</keyword>
<evidence type="ECO:0000256" key="5">
    <source>
        <dbReference type="ARBA" id="ARBA00022517"/>
    </source>
</evidence>
<dbReference type="InterPro" id="IPR036188">
    <property type="entry name" value="FAD/NAD-bd_sf"/>
</dbReference>
<keyword evidence="8" id="KW-0274">FAD</keyword>
<dbReference type="Proteomes" id="UP000310189">
    <property type="component" value="Unassembled WGS sequence"/>
</dbReference>
<keyword evidence="9" id="KW-0560">Oxidoreductase</keyword>
<evidence type="ECO:0000256" key="2">
    <source>
        <dbReference type="ARBA" id="ARBA00004604"/>
    </source>
</evidence>
<dbReference type="GO" id="GO:0006364">
    <property type="term" value="P:rRNA processing"/>
    <property type="evidence" value="ECO:0007669"/>
    <property type="project" value="UniProtKB-KW"/>
</dbReference>
<keyword evidence="6" id="KW-0698">rRNA processing</keyword>
<evidence type="ECO:0000256" key="6">
    <source>
        <dbReference type="ARBA" id="ARBA00022552"/>
    </source>
</evidence>
<comment type="function">
    <text evidence="1">Involved in nucleolar integrity and required for processing of the pre-rRNA for the 60S ribosome subunit.</text>
</comment>
<dbReference type="GO" id="GO:0050660">
    <property type="term" value="F:flavin adenine dinucleotide binding"/>
    <property type="evidence" value="ECO:0007669"/>
    <property type="project" value="InterPro"/>
</dbReference>
<evidence type="ECO:0000256" key="4">
    <source>
        <dbReference type="ARBA" id="ARBA00009183"/>
    </source>
</evidence>
<evidence type="ECO:0000256" key="12">
    <source>
        <dbReference type="SAM" id="MobiDB-lite"/>
    </source>
</evidence>
<protein>
    <recommendedName>
        <fullName evidence="15">FAD/NAD(P)-binding domain-containing protein</fullName>
    </recommendedName>
</protein>
<organism evidence="13 14">
    <name type="scientific">Wallemia hederae</name>
    <dbReference type="NCBI Taxonomy" id="1540922"/>
    <lineage>
        <taxon>Eukaryota</taxon>
        <taxon>Fungi</taxon>
        <taxon>Dikarya</taxon>
        <taxon>Basidiomycota</taxon>
        <taxon>Wallemiomycotina</taxon>
        <taxon>Wallemiomycetes</taxon>
        <taxon>Wallemiales</taxon>
        <taxon>Wallemiaceae</taxon>
        <taxon>Wallemia</taxon>
    </lineage>
</organism>
<comment type="subcellular location">
    <subcellularLocation>
        <location evidence="2">Nucleus</location>
        <location evidence="2">Nucleolus</location>
    </subcellularLocation>
</comment>
<dbReference type="InterPro" id="IPR005579">
    <property type="entry name" value="Cgr1-like"/>
</dbReference>
<name>A0A4T0FPT6_9BASI</name>
<feature type="region of interest" description="Disordered" evidence="12">
    <location>
        <begin position="610"/>
        <end position="640"/>
    </location>
</feature>
<dbReference type="Pfam" id="PF03879">
    <property type="entry name" value="Cgr1"/>
    <property type="match status" value="1"/>
</dbReference>
<accession>A0A4T0FPT6</accession>
<comment type="caution">
    <text evidence="13">The sequence shown here is derived from an EMBL/GenBank/DDBJ whole genome shotgun (WGS) entry which is preliminary data.</text>
</comment>
<keyword evidence="5" id="KW-0690">Ribosome biogenesis</keyword>
<evidence type="ECO:0000256" key="9">
    <source>
        <dbReference type="ARBA" id="ARBA00023002"/>
    </source>
</evidence>
<dbReference type="GO" id="GO:0050661">
    <property type="term" value="F:NADP binding"/>
    <property type="evidence" value="ECO:0007669"/>
    <property type="project" value="InterPro"/>
</dbReference>
<dbReference type="PANTHER" id="PTHR23023">
    <property type="entry name" value="DIMETHYLANILINE MONOOXYGENASE"/>
    <property type="match status" value="1"/>
</dbReference>
<reference evidence="13 14" key="1">
    <citation type="submission" date="2019-03" db="EMBL/GenBank/DDBJ databases">
        <title>Sequencing 23 genomes of Wallemia ichthyophaga.</title>
        <authorList>
            <person name="Gostincar C."/>
        </authorList>
    </citation>
    <scope>NUCLEOTIDE SEQUENCE [LARGE SCALE GENOMIC DNA]</scope>
    <source>
        <strain evidence="13 14">EXF-5753</strain>
    </source>
</reference>
<dbReference type="AlphaFoldDB" id="A0A4T0FPT6"/>
<evidence type="ECO:0000256" key="11">
    <source>
        <dbReference type="ARBA" id="ARBA00023242"/>
    </source>
</evidence>
<dbReference type="InterPro" id="IPR020946">
    <property type="entry name" value="Flavin_mOase-like"/>
</dbReference>
<evidence type="ECO:0008006" key="15">
    <source>
        <dbReference type="Google" id="ProtNLM"/>
    </source>
</evidence>
<proteinExistence type="inferred from homology"/>
<evidence type="ECO:0000256" key="10">
    <source>
        <dbReference type="ARBA" id="ARBA00023054"/>
    </source>
</evidence>
<dbReference type="InterPro" id="IPR050346">
    <property type="entry name" value="FMO-like"/>
</dbReference>
<evidence type="ECO:0000256" key="7">
    <source>
        <dbReference type="ARBA" id="ARBA00022630"/>
    </source>
</evidence>
<comment type="similarity">
    <text evidence="4">Belongs to the FMO family.</text>
</comment>
<dbReference type="SUPFAM" id="SSF51905">
    <property type="entry name" value="FAD/NAD(P)-binding domain"/>
    <property type="match status" value="1"/>
</dbReference>
<dbReference type="Gene3D" id="3.50.50.60">
    <property type="entry name" value="FAD/NAD(P)-binding domain"/>
    <property type="match status" value="2"/>
</dbReference>
<dbReference type="EMBL" id="SPNW01000018">
    <property type="protein sequence ID" value="TIA90572.1"/>
    <property type="molecule type" value="Genomic_DNA"/>
</dbReference>
<dbReference type="GO" id="GO:0004499">
    <property type="term" value="F:N,N-dimethylaniline monooxygenase activity"/>
    <property type="evidence" value="ECO:0007669"/>
    <property type="project" value="InterPro"/>
</dbReference>
<evidence type="ECO:0000313" key="14">
    <source>
        <dbReference type="Proteomes" id="UP000310189"/>
    </source>
</evidence>
<comment type="similarity">
    <text evidence="3">Belongs to the CGR1 family.</text>
</comment>
<dbReference type="GO" id="GO:0005730">
    <property type="term" value="C:nucleolus"/>
    <property type="evidence" value="ECO:0007669"/>
    <property type="project" value="UniProtKB-SubCell"/>
</dbReference>
<keyword evidence="11" id="KW-0539">Nucleus</keyword>
<dbReference type="OrthoDB" id="66881at2759"/>
<evidence type="ECO:0000256" key="3">
    <source>
        <dbReference type="ARBA" id="ARBA00007869"/>
    </source>
</evidence>
<feature type="compositionally biased region" description="Basic and acidic residues" evidence="12">
    <location>
        <begin position="610"/>
        <end position="623"/>
    </location>
</feature>
<evidence type="ECO:0000256" key="8">
    <source>
        <dbReference type="ARBA" id="ARBA00022827"/>
    </source>
</evidence>
<keyword evidence="14" id="KW-1185">Reference proteome</keyword>
<dbReference type="Pfam" id="PF13450">
    <property type="entry name" value="NAD_binding_8"/>
    <property type="match status" value="1"/>
</dbReference>
<evidence type="ECO:0000256" key="1">
    <source>
        <dbReference type="ARBA" id="ARBA00004090"/>
    </source>
</evidence>
<evidence type="ECO:0000313" key="13">
    <source>
        <dbReference type="EMBL" id="TIA90572.1"/>
    </source>
</evidence>
<gene>
    <name evidence="13" type="ORF">E3P99_01505</name>
</gene>
<keyword evidence="10" id="KW-0175">Coiled coil</keyword>